<keyword evidence="3" id="KW-0399">Innate immunity</keyword>
<dbReference type="SMART" id="SM00082">
    <property type="entry name" value="LRRCT"/>
    <property type="match status" value="1"/>
</dbReference>
<keyword evidence="13" id="KW-0395">Inflammatory response</keyword>
<organism evidence="16 17">
    <name type="scientific">Electrophorus electricus</name>
    <name type="common">Electric eel</name>
    <name type="synonym">Gymnotus electricus</name>
    <dbReference type="NCBI Taxonomy" id="8005"/>
    <lineage>
        <taxon>Eukaryota</taxon>
        <taxon>Metazoa</taxon>
        <taxon>Chordata</taxon>
        <taxon>Craniata</taxon>
        <taxon>Vertebrata</taxon>
        <taxon>Euteleostomi</taxon>
        <taxon>Actinopterygii</taxon>
        <taxon>Neopterygii</taxon>
        <taxon>Teleostei</taxon>
        <taxon>Ostariophysi</taxon>
        <taxon>Gymnotiformes</taxon>
        <taxon>Gymnotoidei</taxon>
        <taxon>Gymnotidae</taxon>
        <taxon>Electrophorus</taxon>
    </lineage>
</organism>
<evidence type="ECO:0000313" key="17">
    <source>
        <dbReference type="Proteomes" id="UP000314983"/>
    </source>
</evidence>
<reference evidence="16" key="3">
    <citation type="submission" date="2020-05" db="EMBL/GenBank/DDBJ databases">
        <title>Electrophorus electricus (electric eel) genome, fEleEle1, primary haplotype.</title>
        <authorList>
            <person name="Myers G."/>
            <person name="Meyer A."/>
            <person name="Fedrigo O."/>
            <person name="Formenti G."/>
            <person name="Rhie A."/>
            <person name="Tracey A."/>
            <person name="Sims Y."/>
            <person name="Jarvis E.D."/>
        </authorList>
    </citation>
    <scope>NUCLEOTIDE SEQUENCE [LARGE SCALE GENOMIC DNA]</scope>
</reference>
<dbReference type="PROSITE" id="PS51450">
    <property type="entry name" value="LRR"/>
    <property type="match status" value="3"/>
</dbReference>
<gene>
    <name evidence="16" type="primary">TLR3</name>
</gene>
<reference evidence="17" key="1">
    <citation type="journal article" date="2014" name="Science">
        <title>Nonhuman genetics. Genomic basis for the convergent evolution of electric organs.</title>
        <authorList>
            <person name="Gallant J.R."/>
            <person name="Traeger L.L."/>
            <person name="Volkening J.D."/>
            <person name="Moffett H."/>
            <person name="Chen P.H."/>
            <person name="Novina C.D."/>
            <person name="Phillips G.N.Jr."/>
            <person name="Anand R."/>
            <person name="Wells G.B."/>
            <person name="Pinch M."/>
            <person name="Guth R."/>
            <person name="Unguez G.A."/>
            <person name="Albert J.S."/>
            <person name="Zakon H.H."/>
            <person name="Samanta M.P."/>
            <person name="Sussman M.R."/>
        </authorList>
    </citation>
    <scope>NUCLEOTIDE SEQUENCE [LARGE SCALE GENOMIC DNA]</scope>
</reference>
<reference evidence="17" key="2">
    <citation type="journal article" date="2017" name="Sci. Adv.">
        <title>A tail of two voltages: Proteomic comparison of the three electric organs of the electric eel.</title>
        <authorList>
            <person name="Traeger L.L."/>
            <person name="Sabat G."/>
            <person name="Barrett-Wilt G.A."/>
            <person name="Wells G.B."/>
            <person name="Sussman M.R."/>
        </authorList>
    </citation>
    <scope>NUCLEOTIDE SEQUENCE [LARGE SCALE GENOMIC DNA]</scope>
</reference>
<dbReference type="GO" id="GO:0002224">
    <property type="term" value="P:toll-like receptor signaling pathway"/>
    <property type="evidence" value="ECO:0007669"/>
    <property type="project" value="TreeGrafter"/>
</dbReference>
<dbReference type="Pfam" id="PF13855">
    <property type="entry name" value="LRR_8"/>
    <property type="match status" value="5"/>
</dbReference>
<evidence type="ECO:0000256" key="14">
    <source>
        <dbReference type="SAM" id="Phobius"/>
    </source>
</evidence>
<keyword evidence="4" id="KW-0433">Leucine-rich repeat</keyword>
<dbReference type="GO" id="GO:0045087">
    <property type="term" value="P:innate immune response"/>
    <property type="evidence" value="ECO:0007669"/>
    <property type="project" value="UniProtKB-KW"/>
</dbReference>
<protein>
    <recommendedName>
        <fullName evidence="15">TIR domain-containing protein</fullName>
    </recommendedName>
</protein>
<dbReference type="GeneTree" id="ENSGT00940000166529"/>
<dbReference type="AlphaFoldDB" id="A0A4W4DY52"/>
<dbReference type="InterPro" id="IPR001611">
    <property type="entry name" value="Leu-rich_rpt"/>
</dbReference>
<evidence type="ECO:0000256" key="11">
    <source>
        <dbReference type="ARBA" id="ARBA00023170"/>
    </source>
</evidence>
<evidence type="ECO:0000256" key="9">
    <source>
        <dbReference type="ARBA" id="ARBA00022989"/>
    </source>
</evidence>
<keyword evidence="12" id="KW-0325">Glycoprotein</keyword>
<name>A0A4W4DY52_ELEEL</name>
<dbReference type="Gene3D" id="3.40.50.10140">
    <property type="entry name" value="Toll/interleukin-1 receptor homology (TIR) domain"/>
    <property type="match status" value="1"/>
</dbReference>
<reference evidence="16" key="5">
    <citation type="submission" date="2025-09" db="UniProtKB">
        <authorList>
            <consortium name="Ensembl"/>
        </authorList>
    </citation>
    <scope>IDENTIFICATION</scope>
</reference>
<keyword evidence="11" id="KW-0675">Receptor</keyword>
<sequence>HFNDTLYFVKWQMARQKAVLLLLVCVRILGSCMGDARLQKTTCRVASGKADCSRMNLDAVPRDLPADITSLDVSHNRLHALQASTLALYSSLSELDASYNSLTTLGQGLCESVPLIRRLDVQRNQVHLLSDNDLKSCSHLTRLDLSDNRLKLRGEPFSVLNQNLVWLDVSRNKLTSARLGSRPQLPRLATLVLAGNDIATLRADDFSFLNESSVLVLGLSALPLKEPQCLHLMLDGSNLNPQVLSSLCWELSETAVRNLSLRNTQTLTLSNTTFQGLGKTNLTVLDLSNNQLSDIPKGTFQWFPLLENLSLEHNNLKHLTNGTFLGLRSLKQLNLRKALTKSHMSAYSVIDDFSFQPLVKLEYLCLEQTVFRNITENVFAGLPNLRRLDLGWSSTGLRTVSNATFAALAGSPLLQRLNLTGMAIRKLGPGAFYSLGNLTTLVLSHNFISQRLTGEEFRGLGSATELHLSFNQQNISLTPTSFVHVPTLRTLMLARALTGTLDLEPSPFQPLVNLSVLDLSNNNIANINSGLLDGLHQLSVLKMQHNNLARVWKNANPGGPVLFLRDARNLSVLELDYNGLDEVPLVAFRGLWRLRVLSLGGNLLNFLRDSIFDDLVSLRYLWLQKNMLTSVRRETFGVPLAGLAELRMEHNPFDCTCDSVLWFAEWLNATNASVPGRATGYVCNTPPAYFNRSMLDFQPDSCKDLRAFQALFALSQSLVLGLMFLAFLMHFQGWRVRFYWNIVTNRVVGMRDGGYNDLARDRYEYDAYVVHAEEDKRWVERSLLPLEDEQFCFFLEDRDAVAGCSALANIVDNMRRSRKILFVVTEALLKDPWCRRFKAQHALHQLMDESRDALVLVFLQDVPDHRLSQALLLRRAMLKRRCLVHWPLQRERVGAFRQELQLALASSNRVR</sequence>
<dbReference type="InterPro" id="IPR035897">
    <property type="entry name" value="Toll_tir_struct_dom_sf"/>
</dbReference>
<dbReference type="InterPro" id="IPR003591">
    <property type="entry name" value="Leu-rich_rpt_typical-subtyp"/>
</dbReference>
<dbReference type="GO" id="GO:0038023">
    <property type="term" value="F:signaling receptor activity"/>
    <property type="evidence" value="ECO:0007669"/>
    <property type="project" value="TreeGrafter"/>
</dbReference>
<dbReference type="Gene3D" id="3.80.10.10">
    <property type="entry name" value="Ribonuclease Inhibitor"/>
    <property type="match status" value="1"/>
</dbReference>
<dbReference type="SMART" id="SM00369">
    <property type="entry name" value="LRR_TYP"/>
    <property type="match status" value="14"/>
</dbReference>
<dbReference type="InterPro" id="IPR041015">
    <property type="entry name" value="TLR3_TMD"/>
</dbReference>
<reference evidence="16" key="4">
    <citation type="submission" date="2025-08" db="UniProtKB">
        <authorList>
            <consortium name="Ensembl"/>
        </authorList>
    </citation>
    <scope>IDENTIFICATION</scope>
</reference>
<dbReference type="InterPro" id="IPR032675">
    <property type="entry name" value="LRR_dom_sf"/>
</dbReference>
<evidence type="ECO:0000256" key="13">
    <source>
        <dbReference type="ARBA" id="ARBA00023198"/>
    </source>
</evidence>
<dbReference type="SUPFAM" id="SSF52058">
    <property type="entry name" value="L domain-like"/>
    <property type="match status" value="2"/>
</dbReference>
<evidence type="ECO:0000256" key="7">
    <source>
        <dbReference type="ARBA" id="ARBA00022737"/>
    </source>
</evidence>
<evidence type="ECO:0000256" key="3">
    <source>
        <dbReference type="ARBA" id="ARBA00022588"/>
    </source>
</evidence>
<evidence type="ECO:0000256" key="2">
    <source>
        <dbReference type="ARBA" id="ARBA00009634"/>
    </source>
</evidence>
<comment type="subcellular location">
    <subcellularLocation>
        <location evidence="1">Membrane</location>
        <topology evidence="1">Single-pass type I membrane protein</topology>
    </subcellularLocation>
</comment>
<feature type="domain" description="TIR" evidence="15">
    <location>
        <begin position="763"/>
        <end position="904"/>
    </location>
</feature>
<keyword evidence="6" id="KW-0732">Signal</keyword>
<keyword evidence="7" id="KW-0677">Repeat</keyword>
<keyword evidence="17" id="KW-1185">Reference proteome</keyword>
<keyword evidence="8" id="KW-0391">Immunity</keyword>
<evidence type="ECO:0000256" key="1">
    <source>
        <dbReference type="ARBA" id="ARBA00004479"/>
    </source>
</evidence>
<dbReference type="SUPFAM" id="SSF52200">
    <property type="entry name" value="Toll/Interleukin receptor TIR domain"/>
    <property type="match status" value="1"/>
</dbReference>
<evidence type="ECO:0000256" key="10">
    <source>
        <dbReference type="ARBA" id="ARBA00023136"/>
    </source>
</evidence>
<dbReference type="InterPro" id="IPR000157">
    <property type="entry name" value="TIR_dom"/>
</dbReference>
<dbReference type="FunFam" id="3.80.10.10:FF:000137">
    <property type="entry name" value="Toll-like receptor 3"/>
    <property type="match status" value="1"/>
</dbReference>
<evidence type="ECO:0000256" key="12">
    <source>
        <dbReference type="ARBA" id="ARBA00023180"/>
    </source>
</evidence>
<keyword evidence="9 14" id="KW-1133">Transmembrane helix</keyword>
<dbReference type="Pfam" id="PF17968">
    <property type="entry name" value="Tlr3_TMD"/>
    <property type="match status" value="1"/>
</dbReference>
<evidence type="ECO:0000259" key="15">
    <source>
        <dbReference type="PROSITE" id="PS50104"/>
    </source>
</evidence>
<dbReference type="PANTHER" id="PTHR24365">
    <property type="entry name" value="TOLL-LIKE RECEPTOR"/>
    <property type="match status" value="1"/>
</dbReference>
<proteinExistence type="inferred from homology"/>
<dbReference type="GO" id="GO:0005886">
    <property type="term" value="C:plasma membrane"/>
    <property type="evidence" value="ECO:0007669"/>
    <property type="project" value="TreeGrafter"/>
</dbReference>
<dbReference type="InterPro" id="IPR000483">
    <property type="entry name" value="Cys-rich_flank_reg_C"/>
</dbReference>
<comment type="similarity">
    <text evidence="2">Belongs to the Toll-like receptor family.</text>
</comment>
<dbReference type="Ensembl" id="ENSEEET00000004296.2">
    <property type="protein sequence ID" value="ENSEEEP00000004236.2"/>
    <property type="gene ID" value="ENSEEEG00000002214.2"/>
</dbReference>
<dbReference type="Pfam" id="PF01582">
    <property type="entry name" value="TIR"/>
    <property type="match status" value="1"/>
</dbReference>
<accession>A0A4W4DY52</accession>
<evidence type="ECO:0000256" key="8">
    <source>
        <dbReference type="ARBA" id="ARBA00022859"/>
    </source>
</evidence>
<evidence type="ECO:0000256" key="4">
    <source>
        <dbReference type="ARBA" id="ARBA00022614"/>
    </source>
</evidence>
<dbReference type="GO" id="GO:0006954">
    <property type="term" value="P:inflammatory response"/>
    <property type="evidence" value="ECO:0007669"/>
    <property type="project" value="UniProtKB-KW"/>
</dbReference>
<dbReference type="PANTHER" id="PTHR24365:SF524">
    <property type="entry name" value="TOLL-LIKE RECEPTOR 3"/>
    <property type="match status" value="1"/>
</dbReference>
<evidence type="ECO:0000256" key="5">
    <source>
        <dbReference type="ARBA" id="ARBA00022692"/>
    </source>
</evidence>
<dbReference type="SMART" id="SM00255">
    <property type="entry name" value="TIR"/>
    <property type="match status" value="1"/>
</dbReference>
<evidence type="ECO:0000256" key="6">
    <source>
        <dbReference type="ARBA" id="ARBA00022729"/>
    </source>
</evidence>
<evidence type="ECO:0000313" key="16">
    <source>
        <dbReference type="Ensembl" id="ENSEEEP00000004236.2"/>
    </source>
</evidence>
<dbReference type="PROSITE" id="PS50104">
    <property type="entry name" value="TIR"/>
    <property type="match status" value="1"/>
</dbReference>
<feature type="transmembrane region" description="Helical" evidence="14">
    <location>
        <begin position="707"/>
        <end position="728"/>
    </location>
</feature>
<dbReference type="Proteomes" id="UP000314983">
    <property type="component" value="Chromosome 9"/>
</dbReference>
<keyword evidence="5 14" id="KW-0812">Transmembrane</keyword>
<keyword evidence="10 14" id="KW-0472">Membrane</keyword>
<dbReference type="PRINTS" id="PR00019">
    <property type="entry name" value="LEURICHRPT"/>
</dbReference>